<keyword evidence="2" id="KW-1185">Reference proteome</keyword>
<organism evidence="1 2">
    <name type="scientific">Brassica rapa subsp. trilocularis</name>
    <dbReference type="NCBI Taxonomy" id="1813537"/>
    <lineage>
        <taxon>Eukaryota</taxon>
        <taxon>Viridiplantae</taxon>
        <taxon>Streptophyta</taxon>
        <taxon>Embryophyta</taxon>
        <taxon>Tracheophyta</taxon>
        <taxon>Spermatophyta</taxon>
        <taxon>Magnoliopsida</taxon>
        <taxon>eudicotyledons</taxon>
        <taxon>Gunneridae</taxon>
        <taxon>Pentapetalae</taxon>
        <taxon>rosids</taxon>
        <taxon>malvids</taxon>
        <taxon>Brassicales</taxon>
        <taxon>Brassicaceae</taxon>
        <taxon>Brassiceae</taxon>
        <taxon>Brassica</taxon>
    </lineage>
</organism>
<evidence type="ECO:0000313" key="2">
    <source>
        <dbReference type="Proteomes" id="UP000823674"/>
    </source>
</evidence>
<name>A0ABQ7MZ73_BRACM</name>
<reference evidence="1 2" key="1">
    <citation type="submission" date="2021-03" db="EMBL/GenBank/DDBJ databases">
        <authorList>
            <person name="King G.J."/>
            <person name="Bancroft I."/>
            <person name="Baten A."/>
            <person name="Bloomfield J."/>
            <person name="Borpatragohain P."/>
            <person name="He Z."/>
            <person name="Irish N."/>
            <person name="Irwin J."/>
            <person name="Liu K."/>
            <person name="Mauleon R.P."/>
            <person name="Moore J."/>
            <person name="Morris R."/>
            <person name="Ostergaard L."/>
            <person name="Wang B."/>
            <person name="Wells R."/>
        </authorList>
    </citation>
    <scope>NUCLEOTIDE SEQUENCE [LARGE SCALE GENOMIC DNA]</scope>
    <source>
        <strain evidence="1">R-o-18</strain>
        <tissue evidence="1">Leaf</tissue>
    </source>
</reference>
<comment type="caution">
    <text evidence="1">The sequence shown here is derived from an EMBL/GenBank/DDBJ whole genome shotgun (WGS) entry which is preliminary data.</text>
</comment>
<dbReference type="Proteomes" id="UP000823674">
    <property type="component" value="Chromosome A03"/>
</dbReference>
<dbReference type="EMBL" id="JADBGQ010000003">
    <property type="protein sequence ID" value="KAG5403989.1"/>
    <property type="molecule type" value="Genomic_DNA"/>
</dbReference>
<evidence type="ECO:0000313" key="1">
    <source>
        <dbReference type="EMBL" id="KAG5403989.1"/>
    </source>
</evidence>
<accession>A0ABQ7MZ73</accession>
<proteinExistence type="predicted"/>
<gene>
    <name evidence="1" type="primary">A03g502020.1_BraROA</name>
    <name evidence="1" type="ORF">IGI04_010108</name>
</gene>
<protein>
    <submittedName>
        <fullName evidence="1">Uncharacterized protein</fullName>
    </submittedName>
</protein>
<sequence>MPPARKFVSYYIDTCQEGKPHRFINEIMQYVWVSFVVSDLLKFVWAFIKTHKNTEALSSDSPPDTLCLSFLFVHPPQALRPLLPCSGSPTIKEINLPPNTSVYADDKESKWRRVMWWQSGL</sequence>